<dbReference type="InterPro" id="IPR010982">
    <property type="entry name" value="Lambda_DNA-bd_dom_sf"/>
</dbReference>
<feature type="domain" description="HTH cro/C1-type" evidence="4">
    <location>
        <begin position="17"/>
        <end position="71"/>
    </location>
</feature>
<organism evidence="5 6">
    <name type="scientific">Lactobacillus helveticus</name>
    <name type="common">Lactobacillus suntoryeus</name>
    <dbReference type="NCBI Taxonomy" id="1587"/>
    <lineage>
        <taxon>Bacteria</taxon>
        <taxon>Bacillati</taxon>
        <taxon>Bacillota</taxon>
        <taxon>Bacilli</taxon>
        <taxon>Lactobacillales</taxon>
        <taxon>Lactobacillaceae</taxon>
        <taxon>Lactobacillus</taxon>
    </lineage>
</organism>
<sequence length="199" mass="22025">MKDKLKQSIIAITSANLKIILYSQKVTQRDLAALTGISIPSINRYYLGNGAIPESNLIKIAKALHVAPNELDPSYQPTKDFLSQLAEKSSDPDLKFRTEYLKQLIQNSNLSVQELADKLSLKPITVYKWLAGVNTPSKENTAKLADLFNVSVDSLTDTSKELELTPQQKKILTALPSNLTDQQTDLIISLIKSVLTNTN</sequence>
<dbReference type="InterPro" id="IPR001387">
    <property type="entry name" value="Cro/C1-type_HTH"/>
</dbReference>
<dbReference type="PANTHER" id="PTHR40661:SF3">
    <property type="entry name" value="FELS-1 PROPHAGE TRANSCRIPTIONAL REGULATOR"/>
    <property type="match status" value="1"/>
</dbReference>
<evidence type="ECO:0000256" key="2">
    <source>
        <dbReference type="ARBA" id="ARBA00023125"/>
    </source>
</evidence>
<dbReference type="SUPFAM" id="SSF47413">
    <property type="entry name" value="lambda repressor-like DNA-binding domains"/>
    <property type="match status" value="2"/>
</dbReference>
<dbReference type="EMBL" id="WHOE01000023">
    <property type="protein sequence ID" value="MPW14160.1"/>
    <property type="molecule type" value="Genomic_DNA"/>
</dbReference>
<evidence type="ECO:0000256" key="3">
    <source>
        <dbReference type="ARBA" id="ARBA00023163"/>
    </source>
</evidence>
<dbReference type="Pfam" id="PF01381">
    <property type="entry name" value="HTH_3"/>
    <property type="match status" value="2"/>
</dbReference>
<keyword evidence="3" id="KW-0804">Transcription</keyword>
<feature type="domain" description="HTH cro/C1-type" evidence="4">
    <location>
        <begin position="101"/>
        <end position="155"/>
    </location>
</feature>
<gene>
    <name evidence="5" type="ORF">GDZ32_03885</name>
</gene>
<dbReference type="AlphaFoldDB" id="A0A6A7K0R6"/>
<dbReference type="Proteomes" id="UP000430466">
    <property type="component" value="Unassembled WGS sequence"/>
</dbReference>
<dbReference type="PANTHER" id="PTHR40661">
    <property type="match status" value="1"/>
</dbReference>
<dbReference type="GO" id="GO:0003677">
    <property type="term" value="F:DNA binding"/>
    <property type="evidence" value="ECO:0007669"/>
    <property type="project" value="UniProtKB-KW"/>
</dbReference>
<evidence type="ECO:0000259" key="4">
    <source>
        <dbReference type="PROSITE" id="PS50943"/>
    </source>
</evidence>
<dbReference type="PROSITE" id="PS50943">
    <property type="entry name" value="HTH_CROC1"/>
    <property type="match status" value="2"/>
</dbReference>
<name>A0A6A7K0R6_LACHE</name>
<dbReference type="CDD" id="cd00093">
    <property type="entry name" value="HTH_XRE"/>
    <property type="match status" value="2"/>
</dbReference>
<keyword evidence="1" id="KW-0805">Transcription regulation</keyword>
<evidence type="ECO:0000256" key="1">
    <source>
        <dbReference type="ARBA" id="ARBA00023015"/>
    </source>
</evidence>
<reference evidence="5 6" key="1">
    <citation type="submission" date="2019-10" db="EMBL/GenBank/DDBJ databases">
        <title>Draft genome sequences of Lactobacillus strains.</title>
        <authorList>
            <person name="Cho G.-S."/>
            <person name="Fagbemigun O."/>
            <person name="Brinks E."/>
            <person name="Franz C.M.A.P."/>
        </authorList>
    </citation>
    <scope>NUCLEOTIDE SEQUENCE [LARGE SCALE GENOMIC DNA]</scope>
    <source>
        <strain evidence="5 6">313</strain>
    </source>
</reference>
<comment type="caution">
    <text evidence="5">The sequence shown here is derived from an EMBL/GenBank/DDBJ whole genome shotgun (WGS) entry which is preliminary data.</text>
</comment>
<keyword evidence="2" id="KW-0238">DNA-binding</keyword>
<dbReference type="SMART" id="SM00530">
    <property type="entry name" value="HTH_XRE"/>
    <property type="match status" value="2"/>
</dbReference>
<dbReference type="Gene3D" id="1.10.260.40">
    <property type="entry name" value="lambda repressor-like DNA-binding domains"/>
    <property type="match status" value="2"/>
</dbReference>
<dbReference type="RefSeq" id="WP_152723708.1">
    <property type="nucleotide sequence ID" value="NZ_WHOE01000023.1"/>
</dbReference>
<evidence type="ECO:0000313" key="6">
    <source>
        <dbReference type="Proteomes" id="UP000430466"/>
    </source>
</evidence>
<accession>A0A6A7K0R6</accession>
<proteinExistence type="predicted"/>
<evidence type="ECO:0000313" key="5">
    <source>
        <dbReference type="EMBL" id="MPW14160.1"/>
    </source>
</evidence>
<protein>
    <submittedName>
        <fullName evidence="5">Helix-turn-helix domain-containing protein</fullName>
    </submittedName>
</protein>